<comment type="caution">
    <text evidence="7">The sequence shown here is derived from an EMBL/GenBank/DDBJ whole genome shotgun (WGS) entry which is preliminary data.</text>
</comment>
<dbReference type="AlphaFoldDB" id="A0A5C7FHX2"/>
<evidence type="ECO:0000256" key="4">
    <source>
        <dbReference type="ARBA" id="ARBA00022840"/>
    </source>
</evidence>
<dbReference type="InterPro" id="IPR005494">
    <property type="entry name" value="GSPS_pre-ATP-grasp-like_dom"/>
</dbReference>
<keyword evidence="3" id="KW-0547">Nucleotide-binding</keyword>
<dbReference type="GO" id="GO:0016874">
    <property type="term" value="F:ligase activity"/>
    <property type="evidence" value="ECO:0007669"/>
    <property type="project" value="UniProtKB-KW"/>
</dbReference>
<dbReference type="EMBL" id="VOXD01000014">
    <property type="protein sequence ID" value="TXF89414.1"/>
    <property type="molecule type" value="Genomic_DNA"/>
</dbReference>
<accession>A0A5C7FHX2</accession>
<dbReference type="Proteomes" id="UP000321907">
    <property type="component" value="Unassembled WGS sequence"/>
</dbReference>
<evidence type="ECO:0000259" key="6">
    <source>
        <dbReference type="Pfam" id="PF03738"/>
    </source>
</evidence>
<gene>
    <name evidence="7" type="ORF">FUA23_10635</name>
</gene>
<proteinExistence type="predicted"/>
<protein>
    <submittedName>
        <fullName evidence="7">Glutathionylspermidine synthase family protein</fullName>
    </submittedName>
</protein>
<dbReference type="OrthoDB" id="9765517at2"/>
<dbReference type="GO" id="GO:0046872">
    <property type="term" value="F:metal ion binding"/>
    <property type="evidence" value="ECO:0007669"/>
    <property type="project" value="UniProtKB-KW"/>
</dbReference>
<dbReference type="SUPFAM" id="SSF52440">
    <property type="entry name" value="PreATP-grasp domain"/>
    <property type="match status" value="1"/>
</dbReference>
<dbReference type="InterPro" id="IPR016185">
    <property type="entry name" value="PreATP-grasp_dom_sf"/>
</dbReference>
<keyword evidence="8" id="KW-1185">Reference proteome</keyword>
<evidence type="ECO:0000256" key="5">
    <source>
        <dbReference type="ARBA" id="ARBA00022842"/>
    </source>
</evidence>
<reference evidence="7 8" key="1">
    <citation type="submission" date="2019-08" db="EMBL/GenBank/DDBJ databases">
        <title>Lewinella sp. strain SSH13 Genome sequencing and assembly.</title>
        <authorList>
            <person name="Kim I."/>
        </authorList>
    </citation>
    <scope>NUCLEOTIDE SEQUENCE [LARGE SCALE GENOMIC DNA]</scope>
    <source>
        <strain evidence="7 8">SSH13</strain>
    </source>
</reference>
<organism evidence="7 8">
    <name type="scientific">Neolewinella aurantiaca</name>
    <dbReference type="NCBI Taxonomy" id="2602767"/>
    <lineage>
        <taxon>Bacteria</taxon>
        <taxon>Pseudomonadati</taxon>
        <taxon>Bacteroidota</taxon>
        <taxon>Saprospiria</taxon>
        <taxon>Saprospirales</taxon>
        <taxon>Lewinellaceae</taxon>
        <taxon>Neolewinella</taxon>
    </lineage>
</organism>
<keyword evidence="5" id="KW-0460">Magnesium</keyword>
<evidence type="ECO:0000256" key="1">
    <source>
        <dbReference type="ARBA" id="ARBA00022598"/>
    </source>
</evidence>
<sequence>MPVRGCRAQQNQLPALSQGLAAENQPVLSVDSRLTDAPRLKDRWFKKQGLDYYAQGENEDYLADEILSLRPAEATAALRAGDEAWDILRTAARKSAFMDDRLAGLGIPEFARPLVQWSVENEWDNFLVGRFDFAGGLDDLPLKLIEFNADTASLLPETTIIQPEVIRKAGLRPAPNDLLKALETNARRLGGGRSDTAIAATHLGSEDDSHNVDVLAKVSTAAKWGRTDNVMLPTLEINPDEGVFYEAGTGKWIHYGTMIKFFPWDFAALEEPELWEYLAELVMAKKLRVFNPAWTMLLQSKALLAYAWEDNPGHPLLLPTAFDPANLPRPLDGYVRKPVFGRMGENLEIVMNGRNVVAQTDGDYGNGPVIYQEYAEYATDRDKHRYQLSTYQAPAACGLCCRRQDDMIIDDDGEFVSLALMKEKVSLRF</sequence>
<keyword evidence="2" id="KW-0479">Metal-binding</keyword>
<feature type="domain" description="Glutathionylspermidine synthase pre-ATP-grasp-like" evidence="6">
    <location>
        <begin position="45"/>
        <end position="417"/>
    </location>
</feature>
<name>A0A5C7FHX2_9BACT</name>
<evidence type="ECO:0000256" key="3">
    <source>
        <dbReference type="ARBA" id="ARBA00022741"/>
    </source>
</evidence>
<dbReference type="Gene3D" id="3.30.1490.330">
    <property type="match status" value="1"/>
</dbReference>
<keyword evidence="1" id="KW-0436">Ligase</keyword>
<evidence type="ECO:0000256" key="2">
    <source>
        <dbReference type="ARBA" id="ARBA00022723"/>
    </source>
</evidence>
<dbReference type="SUPFAM" id="SSF56059">
    <property type="entry name" value="Glutathione synthetase ATP-binding domain-like"/>
    <property type="match status" value="1"/>
</dbReference>
<evidence type="ECO:0000313" key="7">
    <source>
        <dbReference type="EMBL" id="TXF89414.1"/>
    </source>
</evidence>
<dbReference type="Pfam" id="PF03738">
    <property type="entry name" value="GSP_synth"/>
    <property type="match status" value="1"/>
</dbReference>
<evidence type="ECO:0000313" key="8">
    <source>
        <dbReference type="Proteomes" id="UP000321907"/>
    </source>
</evidence>
<keyword evidence="4" id="KW-0067">ATP-binding</keyword>
<dbReference type="GO" id="GO:0005524">
    <property type="term" value="F:ATP binding"/>
    <property type="evidence" value="ECO:0007669"/>
    <property type="project" value="UniProtKB-KW"/>
</dbReference>